<proteinExistence type="predicted"/>
<gene>
    <name evidence="3" type="ORF">F2P81_010411</name>
</gene>
<dbReference type="InterPro" id="IPR013783">
    <property type="entry name" value="Ig-like_fold"/>
</dbReference>
<dbReference type="Gene3D" id="2.60.40.10">
    <property type="entry name" value="Immunoglobulins"/>
    <property type="match status" value="1"/>
</dbReference>
<feature type="region of interest" description="Disordered" evidence="1">
    <location>
        <begin position="294"/>
        <end position="315"/>
    </location>
</feature>
<evidence type="ECO:0000256" key="1">
    <source>
        <dbReference type="SAM" id="MobiDB-lite"/>
    </source>
</evidence>
<sequence>MGSWMSLQGARGGVIGVTRDDRTTTPKPEVKAVKRRLSTSTSSPILPAPTLDIYLRSKDAVVLVGSQELPSGTEEVQFTVRVKEEALGEFFCCLYKDRGGRYSAFSPYLQLEHQNEADPTRSMPSPPPPVLSVEPSTGVVKCGETLSFSCTVPALPPPSQSRSRYPNRPVTFLLLMTAEPTGPTSVLLQAQASLVSSPGPQSGVFTVGPVRGGEGGRYTCIYQITKKRQLVNSTVSNVIQVTVADTELPVASHQAKVTHHQATFPVPVQDAPVVLYQCQYSVLLGKTWSSSERSQPLAVTGGVPPPPSERKHSSGLKSILRIMLSEWTNGDDETASRSKLWNSHSTFTTPIH</sequence>
<dbReference type="EMBL" id="VEVO01000009">
    <property type="protein sequence ID" value="KAF0037537.1"/>
    <property type="molecule type" value="Genomic_DNA"/>
</dbReference>
<protein>
    <recommendedName>
        <fullName evidence="2">Ig-like domain-containing protein</fullName>
    </recommendedName>
</protein>
<comment type="caution">
    <text evidence="3">The sequence shown here is derived from an EMBL/GenBank/DDBJ whole genome shotgun (WGS) entry which is preliminary data.</text>
</comment>
<dbReference type="AlphaFoldDB" id="A0A6A4SVL1"/>
<dbReference type="SUPFAM" id="SSF48726">
    <property type="entry name" value="Immunoglobulin"/>
    <property type="match status" value="1"/>
</dbReference>
<feature type="domain" description="Ig-like" evidence="2">
    <location>
        <begin position="129"/>
        <end position="236"/>
    </location>
</feature>
<name>A0A6A4SVL1_SCOMX</name>
<evidence type="ECO:0000259" key="2">
    <source>
        <dbReference type="PROSITE" id="PS50835"/>
    </source>
</evidence>
<dbReference type="InterPro" id="IPR007110">
    <property type="entry name" value="Ig-like_dom"/>
</dbReference>
<accession>A0A6A4SVL1</accession>
<evidence type="ECO:0000313" key="4">
    <source>
        <dbReference type="Proteomes" id="UP000438429"/>
    </source>
</evidence>
<feature type="region of interest" description="Disordered" evidence="1">
    <location>
        <begin position="115"/>
        <end position="136"/>
    </location>
</feature>
<organism evidence="3 4">
    <name type="scientific">Scophthalmus maximus</name>
    <name type="common">Turbot</name>
    <name type="synonym">Psetta maxima</name>
    <dbReference type="NCBI Taxonomy" id="52904"/>
    <lineage>
        <taxon>Eukaryota</taxon>
        <taxon>Metazoa</taxon>
        <taxon>Chordata</taxon>
        <taxon>Craniata</taxon>
        <taxon>Vertebrata</taxon>
        <taxon>Euteleostomi</taxon>
        <taxon>Actinopterygii</taxon>
        <taxon>Neopterygii</taxon>
        <taxon>Teleostei</taxon>
        <taxon>Neoteleostei</taxon>
        <taxon>Acanthomorphata</taxon>
        <taxon>Carangaria</taxon>
        <taxon>Pleuronectiformes</taxon>
        <taxon>Pleuronectoidei</taxon>
        <taxon>Scophthalmidae</taxon>
        <taxon>Scophthalmus</taxon>
    </lineage>
</organism>
<reference evidence="3 4" key="1">
    <citation type="submission" date="2019-06" db="EMBL/GenBank/DDBJ databases">
        <title>Draft genomes of female and male turbot (Scophthalmus maximus).</title>
        <authorList>
            <person name="Xu H."/>
            <person name="Xu X.-W."/>
            <person name="Shao C."/>
            <person name="Chen S."/>
        </authorList>
    </citation>
    <scope>NUCLEOTIDE SEQUENCE [LARGE SCALE GENOMIC DNA]</scope>
    <source>
        <strain evidence="3">Ysfricsl-2016a</strain>
        <tissue evidence="3">Blood</tissue>
    </source>
</reference>
<evidence type="ECO:0000313" key="3">
    <source>
        <dbReference type="EMBL" id="KAF0037537.1"/>
    </source>
</evidence>
<dbReference type="Proteomes" id="UP000438429">
    <property type="component" value="Unassembled WGS sequence"/>
</dbReference>
<dbReference type="PROSITE" id="PS50835">
    <property type="entry name" value="IG_LIKE"/>
    <property type="match status" value="1"/>
</dbReference>
<dbReference type="InterPro" id="IPR036179">
    <property type="entry name" value="Ig-like_dom_sf"/>
</dbReference>